<evidence type="ECO:0000256" key="1">
    <source>
        <dbReference type="SAM" id="Phobius"/>
    </source>
</evidence>
<dbReference type="STRING" id="1653334.GA0071312_0271"/>
<protein>
    <submittedName>
        <fullName evidence="2">Putative membrane protein</fullName>
    </submittedName>
    <submittedName>
        <fullName evidence="3">Uncharacterized membrane protein YhaH, DUF805 family</fullName>
    </submittedName>
</protein>
<evidence type="ECO:0000313" key="2">
    <source>
        <dbReference type="EMBL" id="KPQ09633.1"/>
    </source>
</evidence>
<dbReference type="Proteomes" id="UP000182800">
    <property type="component" value="Unassembled WGS sequence"/>
</dbReference>
<dbReference type="InterPro" id="IPR008523">
    <property type="entry name" value="DUF805"/>
</dbReference>
<evidence type="ECO:0000313" key="4">
    <source>
        <dbReference type="Proteomes" id="UP000050497"/>
    </source>
</evidence>
<dbReference type="PANTHER" id="PTHR34980:SF3">
    <property type="entry name" value="BLR8105 PROTEIN"/>
    <property type="match status" value="1"/>
</dbReference>
<gene>
    <name evidence="3" type="ORF">GA0071312_0271</name>
    <name evidence="2" type="ORF">HLUCCO17_13950</name>
</gene>
<dbReference type="Pfam" id="PF05656">
    <property type="entry name" value="DUF805"/>
    <property type="match status" value="1"/>
</dbReference>
<proteinExistence type="predicted"/>
<evidence type="ECO:0000313" key="5">
    <source>
        <dbReference type="Proteomes" id="UP000182800"/>
    </source>
</evidence>
<keyword evidence="1" id="KW-1133">Transmembrane helix</keyword>
<dbReference type="AlphaFoldDB" id="A0A0P7X4G7"/>
<comment type="caution">
    <text evidence="2">The sequence shown here is derived from an EMBL/GenBank/DDBJ whole genome shotgun (WGS) entry which is preliminary data.</text>
</comment>
<dbReference type="PANTHER" id="PTHR34980">
    <property type="entry name" value="INNER MEMBRANE PROTEIN-RELATED-RELATED"/>
    <property type="match status" value="1"/>
</dbReference>
<reference evidence="2 4" key="1">
    <citation type="submission" date="2015-09" db="EMBL/GenBank/DDBJ databases">
        <title>Identification and resolution of microdiversity through metagenomic sequencing of parallel consortia.</title>
        <authorList>
            <person name="Nelson W.C."/>
            <person name="Romine M.F."/>
            <person name="Lindemann S.R."/>
        </authorList>
    </citation>
    <scope>NUCLEOTIDE SEQUENCE [LARGE SCALE GENOMIC DNA]</scope>
    <source>
        <strain evidence="2">HL-109</strain>
    </source>
</reference>
<name>A0A0P7X4G7_9HYPH</name>
<dbReference type="EMBL" id="LJSX01000024">
    <property type="protein sequence ID" value="KPQ09633.1"/>
    <property type="molecule type" value="Genomic_DNA"/>
</dbReference>
<dbReference type="GO" id="GO:0005886">
    <property type="term" value="C:plasma membrane"/>
    <property type="evidence" value="ECO:0007669"/>
    <property type="project" value="TreeGrafter"/>
</dbReference>
<evidence type="ECO:0000313" key="3">
    <source>
        <dbReference type="EMBL" id="SCC78413.1"/>
    </source>
</evidence>
<keyword evidence="1" id="KW-0812">Transmembrane</keyword>
<reference evidence="3 5" key="2">
    <citation type="submission" date="2016-08" db="EMBL/GenBank/DDBJ databases">
        <authorList>
            <person name="Varghese N."/>
            <person name="Submissions Spin"/>
        </authorList>
    </citation>
    <scope>NUCLEOTIDE SEQUENCE [LARGE SCALE GENOMIC DNA]</scope>
    <source>
        <strain evidence="3 5">HL-109</strain>
    </source>
</reference>
<keyword evidence="5" id="KW-1185">Reference proteome</keyword>
<feature type="transmembrane region" description="Helical" evidence="1">
    <location>
        <begin position="21"/>
        <end position="39"/>
    </location>
</feature>
<keyword evidence="1" id="KW-0472">Membrane</keyword>
<dbReference type="RefSeq" id="WP_238947049.1">
    <property type="nucleotide sequence ID" value="NZ_FMBM01000001.1"/>
</dbReference>
<dbReference type="Proteomes" id="UP000050497">
    <property type="component" value="Unassembled WGS sequence"/>
</dbReference>
<sequence>MGNLDFAYLFTSPEGRIERQRWWIGVVILFGAWLVLNALFGVDGLIPFILSILLLVAGIMLHIKRFHDRDKSGWWVLILFVPVLGLIWAIVDLGIIEGTSGANRFGADPIAGR</sequence>
<dbReference type="EMBL" id="FMBM01000001">
    <property type="protein sequence ID" value="SCC78413.1"/>
    <property type="molecule type" value="Genomic_DNA"/>
</dbReference>
<feature type="transmembrane region" description="Helical" evidence="1">
    <location>
        <begin position="75"/>
        <end position="96"/>
    </location>
</feature>
<feature type="transmembrane region" description="Helical" evidence="1">
    <location>
        <begin position="45"/>
        <end position="63"/>
    </location>
</feature>
<accession>A0A0P7X4G7</accession>
<organism evidence="2 4">
    <name type="scientific">Saliniramus fredricksonii</name>
    <dbReference type="NCBI Taxonomy" id="1653334"/>
    <lineage>
        <taxon>Bacteria</taxon>
        <taxon>Pseudomonadati</taxon>
        <taxon>Pseudomonadota</taxon>
        <taxon>Alphaproteobacteria</taxon>
        <taxon>Hyphomicrobiales</taxon>
        <taxon>Salinarimonadaceae</taxon>
        <taxon>Saliniramus</taxon>
    </lineage>
</organism>